<name>A0ABQ1FK21_9BACL</name>
<organism evidence="1 2">
    <name type="scientific">Paenibacillus physcomitrellae</name>
    <dbReference type="NCBI Taxonomy" id="1619311"/>
    <lineage>
        <taxon>Bacteria</taxon>
        <taxon>Bacillati</taxon>
        <taxon>Bacillota</taxon>
        <taxon>Bacilli</taxon>
        <taxon>Bacillales</taxon>
        <taxon>Paenibacillaceae</taxon>
        <taxon>Paenibacillus</taxon>
    </lineage>
</organism>
<dbReference type="Proteomes" id="UP000609323">
    <property type="component" value="Unassembled WGS sequence"/>
</dbReference>
<sequence length="66" mass="7774">MLGTIVKAEENECISKKMFKYAIDHSLFISLLETRDEAVRFQRNYDSNMKVQLEIMNTLMENISIE</sequence>
<keyword evidence="2" id="KW-1185">Reference proteome</keyword>
<reference evidence="2" key="1">
    <citation type="journal article" date="2019" name="Int. J. Syst. Evol. Microbiol.">
        <title>The Global Catalogue of Microorganisms (GCM) 10K type strain sequencing project: providing services to taxonomists for standard genome sequencing and annotation.</title>
        <authorList>
            <consortium name="The Broad Institute Genomics Platform"/>
            <consortium name="The Broad Institute Genome Sequencing Center for Infectious Disease"/>
            <person name="Wu L."/>
            <person name="Ma J."/>
        </authorList>
    </citation>
    <scope>NUCLEOTIDE SEQUENCE [LARGE SCALE GENOMIC DNA]</scope>
    <source>
        <strain evidence="2">CGMCC 1.15044</strain>
    </source>
</reference>
<evidence type="ECO:0000313" key="2">
    <source>
        <dbReference type="Proteomes" id="UP000609323"/>
    </source>
</evidence>
<dbReference type="EMBL" id="BMHF01000001">
    <property type="protein sequence ID" value="GGA19440.1"/>
    <property type="molecule type" value="Genomic_DNA"/>
</dbReference>
<protein>
    <submittedName>
        <fullName evidence="1">Uncharacterized protein</fullName>
    </submittedName>
</protein>
<comment type="caution">
    <text evidence="1">The sequence shown here is derived from an EMBL/GenBank/DDBJ whole genome shotgun (WGS) entry which is preliminary data.</text>
</comment>
<evidence type="ECO:0000313" key="1">
    <source>
        <dbReference type="EMBL" id="GGA19440.1"/>
    </source>
</evidence>
<proteinExistence type="predicted"/>
<gene>
    <name evidence="1" type="ORF">GCM10010917_00080</name>
</gene>
<accession>A0ABQ1FK21</accession>